<sequence length="89" mass="10829">MLHNTTYHISLDCAPIQLAFGRSRYYLNKIENIHKLLNIASNYMDKKSLKNLERKKGNRKSFNLLKQKFMSKIWKLASYYQYILFYLRF</sequence>
<proteinExistence type="predicted"/>
<gene>
    <name evidence="1" type="ORF">HERIO_1967</name>
</gene>
<dbReference type="Proteomes" id="UP000192356">
    <property type="component" value="Unassembled WGS sequence"/>
</dbReference>
<dbReference type="AlphaFoldDB" id="A0A1X0Q8P2"/>
<accession>A0A1X0Q8P2</accession>
<name>A0A1X0Q8P2_9MICR</name>
<dbReference type="VEuPathDB" id="MicrosporidiaDB:HERIO_1967"/>
<dbReference type="EMBL" id="LVKB01000133">
    <property type="protein sequence ID" value="ORD96063.1"/>
    <property type="molecule type" value="Genomic_DNA"/>
</dbReference>
<evidence type="ECO:0000313" key="1">
    <source>
        <dbReference type="EMBL" id="ORD96063.1"/>
    </source>
</evidence>
<dbReference type="VEuPathDB" id="MicrosporidiaDB:A0H76_1988"/>
<comment type="caution">
    <text evidence="1">The sequence shown here is derived from an EMBL/GenBank/DDBJ whole genome shotgun (WGS) entry which is preliminary data.</text>
</comment>
<reference evidence="1 2" key="1">
    <citation type="journal article" date="2017" name="Environ. Microbiol.">
        <title>Decay of the glycolytic pathway and adaptation to intranuclear parasitism within Enterocytozoonidae microsporidia.</title>
        <authorList>
            <person name="Wiredu Boakye D."/>
            <person name="Jaroenlak P."/>
            <person name="Prachumwat A."/>
            <person name="Williams T.A."/>
            <person name="Bateman K.S."/>
            <person name="Itsathitphaisarn O."/>
            <person name="Sritunyalucksana K."/>
            <person name="Paszkiewicz K.H."/>
            <person name="Moore K.A."/>
            <person name="Stentiford G.D."/>
            <person name="Williams B.A."/>
        </authorList>
    </citation>
    <scope>NUCLEOTIDE SEQUENCE [LARGE SCALE GENOMIC DNA]</scope>
    <source>
        <strain evidence="1 2">GB1</strain>
    </source>
</reference>
<evidence type="ECO:0000313" key="2">
    <source>
        <dbReference type="Proteomes" id="UP000192356"/>
    </source>
</evidence>
<protein>
    <submittedName>
        <fullName evidence="1">Uncharacterized protein</fullName>
    </submittedName>
</protein>
<organism evidence="1 2">
    <name type="scientific">Hepatospora eriocheir</name>
    <dbReference type="NCBI Taxonomy" id="1081669"/>
    <lineage>
        <taxon>Eukaryota</taxon>
        <taxon>Fungi</taxon>
        <taxon>Fungi incertae sedis</taxon>
        <taxon>Microsporidia</taxon>
        <taxon>Hepatosporidae</taxon>
        <taxon>Hepatospora</taxon>
    </lineage>
</organism>
<keyword evidence="2" id="KW-1185">Reference proteome</keyword>